<dbReference type="Proteomes" id="UP000184394">
    <property type="component" value="Unassembled WGS sequence"/>
</dbReference>
<dbReference type="EMBL" id="FRCT01000002">
    <property type="protein sequence ID" value="SHM21945.1"/>
    <property type="molecule type" value="Genomic_DNA"/>
</dbReference>
<sequence length="428" mass="48011">MKKLIKTVAALSATAILAIPANMTAFAYRVDTGKSFSNPLINYDFSAGRGQQWTYQSSQDNLPALTKNILEAKGKYTYYATTDTRCNEYGNCDMFALLPLDVATTAKINNARPYVDNLSVKSKAGNYYALVMEYEDVSRTDSHAKRPSIKVNDKCCDYGLRMLAGPYLQNILNKFYFDNPDDINYNYIKQHNGYTGNIYLDDYYVAGMRITSTDRYTTFDEPVLEQKPSGKGFRTKITFHISNPVPEKTTYLGVSGSTSGNYTYDVLANMKLSCNGDTSSGVKDYIAIGGISKKTLTVPVSDINEYNNLYQGLISCPGFVTRLRGNAAEYFYDNRFNAYKRVGNTLYIYTGKKAGIGDRKWTNGWGKEKFEAFFSSGGRDILGHCDSLKIYLQNVTTVRFYCDSTPKSEGTQYYSCDASYLLGRIERG</sequence>
<name>A0A1M7H043_RUMFL</name>
<evidence type="ECO:0000256" key="1">
    <source>
        <dbReference type="SAM" id="SignalP"/>
    </source>
</evidence>
<dbReference type="RefSeq" id="WP_072948314.1">
    <property type="nucleotide sequence ID" value="NZ_FRCT01000002.1"/>
</dbReference>
<evidence type="ECO:0000313" key="2">
    <source>
        <dbReference type="EMBL" id="SHM21945.1"/>
    </source>
</evidence>
<evidence type="ECO:0000313" key="3">
    <source>
        <dbReference type="Proteomes" id="UP000184394"/>
    </source>
</evidence>
<protein>
    <submittedName>
        <fullName evidence="2">Uncharacterized protein</fullName>
    </submittedName>
</protein>
<dbReference type="OrthoDB" id="1817146at2"/>
<dbReference type="AlphaFoldDB" id="A0A1M7H043"/>
<reference evidence="2 3" key="1">
    <citation type="submission" date="2016-11" db="EMBL/GenBank/DDBJ databases">
        <authorList>
            <person name="Jaros S."/>
            <person name="Januszkiewicz K."/>
            <person name="Wedrychowicz H."/>
        </authorList>
    </citation>
    <scope>NUCLEOTIDE SEQUENCE [LARGE SCALE GENOMIC DNA]</scope>
    <source>
        <strain evidence="2 3">Y1</strain>
    </source>
</reference>
<keyword evidence="1" id="KW-0732">Signal</keyword>
<gene>
    <name evidence="2" type="ORF">SAMN04487860_10243</name>
</gene>
<proteinExistence type="predicted"/>
<feature type="chain" id="PRO_5012680837" evidence="1">
    <location>
        <begin position="28"/>
        <end position="428"/>
    </location>
</feature>
<accession>A0A1M7H043</accession>
<feature type="signal peptide" evidence="1">
    <location>
        <begin position="1"/>
        <end position="27"/>
    </location>
</feature>
<organism evidence="2 3">
    <name type="scientific">Ruminococcus flavefaciens</name>
    <dbReference type="NCBI Taxonomy" id="1265"/>
    <lineage>
        <taxon>Bacteria</taxon>
        <taxon>Bacillati</taxon>
        <taxon>Bacillota</taxon>
        <taxon>Clostridia</taxon>
        <taxon>Eubacteriales</taxon>
        <taxon>Oscillospiraceae</taxon>
        <taxon>Ruminococcus</taxon>
    </lineage>
</organism>